<dbReference type="Proteomes" id="UP000584867">
    <property type="component" value="Unassembled WGS sequence"/>
</dbReference>
<dbReference type="EMBL" id="JACHIO010000003">
    <property type="protein sequence ID" value="MBB5062660.1"/>
    <property type="molecule type" value="Genomic_DNA"/>
</dbReference>
<gene>
    <name evidence="2" type="ORF">HDF15_000990</name>
</gene>
<dbReference type="Pfam" id="PF12867">
    <property type="entry name" value="DinB_2"/>
    <property type="match status" value="1"/>
</dbReference>
<reference evidence="2 3" key="1">
    <citation type="submission" date="2020-08" db="EMBL/GenBank/DDBJ databases">
        <title>Genomic Encyclopedia of Type Strains, Phase IV (KMG-V): Genome sequencing to study the core and pangenomes of soil and plant-associated prokaryotes.</title>
        <authorList>
            <person name="Whitman W."/>
        </authorList>
    </citation>
    <scope>NUCLEOTIDE SEQUENCE [LARGE SCALE GENOMIC DNA]</scope>
    <source>
        <strain evidence="2 3">X5P3</strain>
    </source>
</reference>
<evidence type="ECO:0000313" key="2">
    <source>
        <dbReference type="EMBL" id="MBB5062660.1"/>
    </source>
</evidence>
<accession>A0A7W8E9S5</accession>
<proteinExistence type="predicted"/>
<evidence type="ECO:0000313" key="3">
    <source>
        <dbReference type="Proteomes" id="UP000584867"/>
    </source>
</evidence>
<dbReference type="InterPro" id="IPR024775">
    <property type="entry name" value="DinB-like"/>
</dbReference>
<dbReference type="InterPro" id="IPR034660">
    <property type="entry name" value="DinB/YfiT-like"/>
</dbReference>
<comment type="caution">
    <text evidence="2">The sequence shown here is derived from an EMBL/GenBank/DDBJ whole genome shotgun (WGS) entry which is preliminary data.</text>
</comment>
<dbReference type="RefSeq" id="WP_184253234.1">
    <property type="nucleotide sequence ID" value="NZ_JACHIO010000003.1"/>
</dbReference>
<dbReference type="AlphaFoldDB" id="A0A7W8E9S5"/>
<organism evidence="2 3">
    <name type="scientific">Granulicella mallensis</name>
    <dbReference type="NCBI Taxonomy" id="940614"/>
    <lineage>
        <taxon>Bacteria</taxon>
        <taxon>Pseudomonadati</taxon>
        <taxon>Acidobacteriota</taxon>
        <taxon>Terriglobia</taxon>
        <taxon>Terriglobales</taxon>
        <taxon>Acidobacteriaceae</taxon>
        <taxon>Granulicella</taxon>
    </lineage>
</organism>
<name>A0A7W8E9S5_9BACT</name>
<evidence type="ECO:0000259" key="1">
    <source>
        <dbReference type="Pfam" id="PF12867"/>
    </source>
</evidence>
<feature type="domain" description="DinB-like" evidence="1">
    <location>
        <begin position="16"/>
        <end position="155"/>
    </location>
</feature>
<dbReference type="SUPFAM" id="SSF109854">
    <property type="entry name" value="DinB/YfiT-like putative metalloenzymes"/>
    <property type="match status" value="1"/>
</dbReference>
<protein>
    <recommendedName>
        <fullName evidence="1">DinB-like domain-containing protein</fullName>
    </recommendedName>
</protein>
<dbReference type="Gene3D" id="1.20.120.450">
    <property type="entry name" value="dinb family like domain"/>
    <property type="match status" value="1"/>
</dbReference>
<sequence>MSNEELFAATAINTWYTMASRLEKALSTMSEEDLQLEVAPERNRVYYLLGHLTAFHDRLFHQLGLGERLYPALEDSFVTKPDRSGKDSFDGAALRRMFAEISATVASGLHAMPPAQLLQKAESVSEQDFAAQPLRNRLAALINSTAHMMLHLGQIRLALRPDNKS</sequence>